<comment type="similarity">
    <text evidence="1">Belongs to the ComF/GntX family.</text>
</comment>
<proteinExistence type="inferred from homology"/>
<feature type="domain" description="Phosphoribosyltransferase" evidence="2">
    <location>
        <begin position="135"/>
        <end position="227"/>
    </location>
</feature>
<dbReference type="Gene3D" id="3.40.50.2020">
    <property type="match status" value="1"/>
</dbReference>
<reference evidence="3 4" key="1">
    <citation type="submission" date="2017-05" db="EMBL/GenBank/DDBJ databases">
        <title>Vagococcus spp. assemblies.</title>
        <authorList>
            <person name="Gulvik C.A."/>
        </authorList>
    </citation>
    <scope>NUCLEOTIDE SEQUENCE [LARGE SCALE GENOMIC DNA]</scope>
    <source>
        <strain evidence="3 4">SS1994</strain>
    </source>
</reference>
<gene>
    <name evidence="3" type="ORF">CBF36_07535</name>
</gene>
<evidence type="ECO:0000313" key="4">
    <source>
        <dbReference type="Proteomes" id="UP000288490"/>
    </source>
</evidence>
<dbReference type="PANTHER" id="PTHR47505">
    <property type="entry name" value="DNA UTILIZATION PROTEIN YHGH"/>
    <property type="match status" value="1"/>
</dbReference>
<comment type="caution">
    <text evidence="3">The sequence shown here is derived from an EMBL/GenBank/DDBJ whole genome shotgun (WGS) entry which is preliminary data.</text>
</comment>
<dbReference type="AlphaFoldDB" id="A0A429ZID9"/>
<dbReference type="OrthoDB" id="9779910at2"/>
<evidence type="ECO:0000256" key="1">
    <source>
        <dbReference type="ARBA" id="ARBA00008007"/>
    </source>
</evidence>
<dbReference type="Pfam" id="PF00156">
    <property type="entry name" value="Pribosyltran"/>
    <property type="match status" value="1"/>
</dbReference>
<protein>
    <recommendedName>
        <fullName evidence="2">Phosphoribosyltransferase domain-containing protein</fullName>
    </recommendedName>
</protein>
<dbReference type="InterPro" id="IPR000836">
    <property type="entry name" value="PRTase_dom"/>
</dbReference>
<sequence>MKCVLCDGTLKNQVTFRELLLGSEVKNHCCDKCHSQFQRINPLFENRCVYCQKLSQETICGDCQYWETNDMILEPHHVLYEYNEAMSEFMSHYKFQGNRALAKAFSYDIHEAFKELTYDIVVPIPLSKKRLSNRGFHQVEQLLEDACIPYVPILKKRKHTRKQSEKTKEERLKTIHPFYIEPSDYPTITQKRIVLVDDIYTTGSTILQAKRYLLSKHAKKVITFTLAR</sequence>
<dbReference type="PANTHER" id="PTHR47505:SF1">
    <property type="entry name" value="DNA UTILIZATION PROTEIN YHGH"/>
    <property type="match status" value="1"/>
</dbReference>
<dbReference type="EMBL" id="NGJT01000012">
    <property type="protein sequence ID" value="RST93466.1"/>
    <property type="molecule type" value="Genomic_DNA"/>
</dbReference>
<keyword evidence="4" id="KW-1185">Reference proteome</keyword>
<evidence type="ECO:0000259" key="2">
    <source>
        <dbReference type="Pfam" id="PF00156"/>
    </source>
</evidence>
<evidence type="ECO:0000313" key="3">
    <source>
        <dbReference type="EMBL" id="RST93466.1"/>
    </source>
</evidence>
<dbReference type="RefSeq" id="WP_125957842.1">
    <property type="nucleotide sequence ID" value="NZ_NGJT01000012.1"/>
</dbReference>
<dbReference type="CDD" id="cd06223">
    <property type="entry name" value="PRTases_typeI"/>
    <property type="match status" value="1"/>
</dbReference>
<name>A0A429ZID9_9ENTE</name>
<accession>A0A429ZID9</accession>
<organism evidence="3 4">
    <name type="scientific">Vagococcus bubulae</name>
    <dbReference type="NCBI Taxonomy" id="1977868"/>
    <lineage>
        <taxon>Bacteria</taxon>
        <taxon>Bacillati</taxon>
        <taxon>Bacillota</taxon>
        <taxon>Bacilli</taxon>
        <taxon>Lactobacillales</taxon>
        <taxon>Enterococcaceae</taxon>
        <taxon>Vagococcus</taxon>
    </lineage>
</organism>
<dbReference type="SUPFAM" id="SSF53271">
    <property type="entry name" value="PRTase-like"/>
    <property type="match status" value="1"/>
</dbReference>
<dbReference type="Proteomes" id="UP000288490">
    <property type="component" value="Unassembled WGS sequence"/>
</dbReference>
<dbReference type="InterPro" id="IPR029057">
    <property type="entry name" value="PRTase-like"/>
</dbReference>
<dbReference type="InterPro" id="IPR051910">
    <property type="entry name" value="ComF/GntX_DNA_util-trans"/>
</dbReference>